<dbReference type="EMBL" id="CAFBOS010000009">
    <property type="protein sequence ID" value="CAB4979258.1"/>
    <property type="molecule type" value="Genomic_DNA"/>
</dbReference>
<keyword evidence="1" id="KW-1133">Transmembrane helix</keyword>
<evidence type="ECO:0000256" key="1">
    <source>
        <dbReference type="SAM" id="Phobius"/>
    </source>
</evidence>
<organism evidence="4">
    <name type="scientific">freshwater metagenome</name>
    <dbReference type="NCBI Taxonomy" id="449393"/>
    <lineage>
        <taxon>unclassified sequences</taxon>
        <taxon>metagenomes</taxon>
        <taxon>ecological metagenomes</taxon>
    </lineage>
</organism>
<evidence type="ECO:0000313" key="4">
    <source>
        <dbReference type="EMBL" id="CAB4932205.1"/>
    </source>
</evidence>
<protein>
    <submittedName>
        <fullName evidence="4">Unannotated protein</fullName>
    </submittedName>
</protein>
<proteinExistence type="predicted"/>
<keyword evidence="1" id="KW-0472">Membrane</keyword>
<name>A0A6J7IN58_9ZZZZ</name>
<keyword evidence="1" id="KW-0812">Transmembrane</keyword>
<accession>A0A6J7IN58</accession>
<evidence type="ECO:0000313" key="2">
    <source>
        <dbReference type="EMBL" id="CAB4743910.1"/>
    </source>
</evidence>
<reference evidence="4" key="1">
    <citation type="submission" date="2020-05" db="EMBL/GenBank/DDBJ databases">
        <authorList>
            <person name="Chiriac C."/>
            <person name="Salcher M."/>
            <person name="Ghai R."/>
            <person name="Kavagutti S V."/>
        </authorList>
    </citation>
    <scope>NUCLEOTIDE SEQUENCE</scope>
</reference>
<dbReference type="AlphaFoldDB" id="A0A6J7IN58"/>
<dbReference type="EMBL" id="CAFBMH010000149">
    <property type="protein sequence ID" value="CAB4932205.1"/>
    <property type="molecule type" value="Genomic_DNA"/>
</dbReference>
<dbReference type="EMBL" id="CAEZYR010000044">
    <property type="protein sequence ID" value="CAB4743910.1"/>
    <property type="molecule type" value="Genomic_DNA"/>
</dbReference>
<evidence type="ECO:0000313" key="3">
    <source>
        <dbReference type="EMBL" id="CAB4834983.1"/>
    </source>
</evidence>
<feature type="transmembrane region" description="Helical" evidence="1">
    <location>
        <begin position="73"/>
        <end position="94"/>
    </location>
</feature>
<gene>
    <name evidence="2" type="ORF">UFOPK2754_01375</name>
    <name evidence="3" type="ORF">UFOPK3139_02262</name>
    <name evidence="4" type="ORF">UFOPK3543_02723</name>
    <name evidence="5" type="ORF">UFOPK3967_00250</name>
</gene>
<evidence type="ECO:0000313" key="5">
    <source>
        <dbReference type="EMBL" id="CAB4979258.1"/>
    </source>
</evidence>
<sequence length="105" mass="10961">MALVVLIMGFVAHGNATSPTYEVSYKPPGRSILSSYKITCEGGIPVPCEPQDFQARSACGEEPSKTLAMTLAVLAWVAAVVIGGASVVGFVLAFQARRETGRSAT</sequence>
<dbReference type="EMBL" id="CAFABA010000109">
    <property type="protein sequence ID" value="CAB4834983.1"/>
    <property type="molecule type" value="Genomic_DNA"/>
</dbReference>